<dbReference type="AlphaFoldDB" id="A0A6A5ZTT3"/>
<organism evidence="2 3">
    <name type="scientific">Lophiotrema nucula</name>
    <dbReference type="NCBI Taxonomy" id="690887"/>
    <lineage>
        <taxon>Eukaryota</taxon>
        <taxon>Fungi</taxon>
        <taxon>Dikarya</taxon>
        <taxon>Ascomycota</taxon>
        <taxon>Pezizomycotina</taxon>
        <taxon>Dothideomycetes</taxon>
        <taxon>Pleosporomycetidae</taxon>
        <taxon>Pleosporales</taxon>
        <taxon>Lophiotremataceae</taxon>
        <taxon>Lophiotrema</taxon>
    </lineage>
</organism>
<dbReference type="EMBL" id="ML977311">
    <property type="protein sequence ID" value="KAF2122283.1"/>
    <property type="molecule type" value="Genomic_DNA"/>
</dbReference>
<evidence type="ECO:0000256" key="1">
    <source>
        <dbReference type="SAM" id="MobiDB-lite"/>
    </source>
</evidence>
<keyword evidence="3" id="KW-1185">Reference proteome</keyword>
<feature type="compositionally biased region" description="Polar residues" evidence="1">
    <location>
        <begin position="73"/>
        <end position="83"/>
    </location>
</feature>
<reference evidence="2" key="1">
    <citation type="journal article" date="2020" name="Stud. Mycol.">
        <title>101 Dothideomycetes genomes: a test case for predicting lifestyles and emergence of pathogens.</title>
        <authorList>
            <person name="Haridas S."/>
            <person name="Albert R."/>
            <person name="Binder M."/>
            <person name="Bloem J."/>
            <person name="Labutti K."/>
            <person name="Salamov A."/>
            <person name="Andreopoulos B."/>
            <person name="Baker S."/>
            <person name="Barry K."/>
            <person name="Bills G."/>
            <person name="Bluhm B."/>
            <person name="Cannon C."/>
            <person name="Castanera R."/>
            <person name="Culley D."/>
            <person name="Daum C."/>
            <person name="Ezra D."/>
            <person name="Gonzalez J."/>
            <person name="Henrissat B."/>
            <person name="Kuo A."/>
            <person name="Liang C."/>
            <person name="Lipzen A."/>
            <person name="Lutzoni F."/>
            <person name="Magnuson J."/>
            <person name="Mondo S."/>
            <person name="Nolan M."/>
            <person name="Ohm R."/>
            <person name="Pangilinan J."/>
            <person name="Park H.-J."/>
            <person name="Ramirez L."/>
            <person name="Alfaro M."/>
            <person name="Sun H."/>
            <person name="Tritt A."/>
            <person name="Yoshinaga Y."/>
            <person name="Zwiers L.-H."/>
            <person name="Turgeon B."/>
            <person name="Goodwin S."/>
            <person name="Spatafora J."/>
            <person name="Crous P."/>
            <person name="Grigoriev I."/>
        </authorList>
    </citation>
    <scope>NUCLEOTIDE SEQUENCE</scope>
    <source>
        <strain evidence="2">CBS 627.86</strain>
    </source>
</reference>
<accession>A0A6A5ZTT3</accession>
<feature type="region of interest" description="Disordered" evidence="1">
    <location>
        <begin position="64"/>
        <end position="84"/>
    </location>
</feature>
<evidence type="ECO:0000313" key="3">
    <source>
        <dbReference type="Proteomes" id="UP000799770"/>
    </source>
</evidence>
<gene>
    <name evidence="2" type="ORF">BDV96DRAFT_141450</name>
</gene>
<protein>
    <submittedName>
        <fullName evidence="2">Uncharacterized protein</fullName>
    </submittedName>
</protein>
<evidence type="ECO:0000313" key="2">
    <source>
        <dbReference type="EMBL" id="KAF2122283.1"/>
    </source>
</evidence>
<sequence>MLLLEVSQDIRGLASAVSFATSIAAEKYRRGAQLLPASHLICPFIYPLLIVPLLIPFSNTSASARTDHDGTTEHSAQATSCPSSPGLGASQCRMIAEPCCLQRRVTPGPTTRESAGEKLGLDVAQRRSNEMCWFLLEYPIEAYSRRSLKAG</sequence>
<proteinExistence type="predicted"/>
<dbReference type="Proteomes" id="UP000799770">
    <property type="component" value="Unassembled WGS sequence"/>
</dbReference>
<name>A0A6A5ZTT3_9PLEO</name>